<dbReference type="InterPro" id="IPR045571">
    <property type="entry name" value="DUF5907"/>
</dbReference>
<dbReference type="EMBL" id="SACY01000002">
    <property type="protein sequence ID" value="RVU25988.1"/>
    <property type="molecule type" value="Genomic_DNA"/>
</dbReference>
<dbReference type="Proteomes" id="UP000282832">
    <property type="component" value="Unassembled WGS sequence"/>
</dbReference>
<keyword evidence="1" id="KW-0732">Signal</keyword>
<dbReference type="RefSeq" id="WP_127803393.1">
    <property type="nucleotide sequence ID" value="NZ_SACY01000002.1"/>
</dbReference>
<proteinExistence type="predicted"/>
<reference evidence="2 3" key="1">
    <citation type="submission" date="2019-01" db="EMBL/GenBank/DDBJ databases">
        <authorList>
            <person name="Chen W.-M."/>
        </authorList>
    </citation>
    <scope>NUCLEOTIDE SEQUENCE [LARGE SCALE GENOMIC DNA]</scope>
    <source>
        <strain evidence="2 3">FSY-15</strain>
    </source>
</reference>
<evidence type="ECO:0000256" key="1">
    <source>
        <dbReference type="SAM" id="SignalP"/>
    </source>
</evidence>
<sequence>MRKYIQLILLLLFCNSFVFAQTNSKGINYQAVVLDPKQIDVPGVAITGQPLASGNVCVKFSILKGQSLEYEETQQTKTDEYGLINLTIGAGQATSNSKAITFDDLKWGSTTFALSVSVSFDACTNFKVVSTQLFNYTPYALYAESVEYVNVRNAPKNLSDFSNDVGYITKEALKPLQDSLAKNKTETNQRFLLVNQDIGSLKKEVVNQGTQIVDINNKISNLNTQFDSKLEGVSNNLGTQINNTNNRIDQLGNTYEVLNNKSTAIDLGNANPSNTLYPSQKAVKTYVDVTIQDAVATGAPDATTLAKGKVKLAGDLAGTAELPTVPGLLLKEELANKTTDITGNASSQTKYPTVKAIKDYVDASVTGLAFQANLDLKANIDSPTFTGTPVLPGATQAVTQPLNNNTTAIATTQFVQSALAAGVVDANATTKGKIKLTGDLGGTADSPTVPGLSSKEVLSNKSNDANLGTSTTLYPTQAAVKTYVDTQFANGSIPDATTTSKGKIQLGGDLNGVGTTAAAPVISDNAITTNKINDGAVTNPKIANGAVTNAKIGETISVANGGTGATTATGALTNLGAEPTANKSNDVNLGTSSTLFPTQNAVKNYVDTQFANAAIPDATTTSKGKIQLGGDLNGAGTTAAAPVISDAAITTNKLLNAAVTTTKIANLAVTDAKINSVSGSKVTGSIPGNAQNVNGIVDVVNGGTGNAGTLTGYIKGNGASQMTSSATIPIADIVDGQSVSNLSTAVDLGNTGSSDVLYPSQKAVKTYVDSRTNSAIGTSTQTALNLKEDVANKDANVNLGTSNTAYPTQNAVKAYVDNKFGGTNAINSLTGLPNIADQKVLGNMSGGITTPQELPTTGTGNVVFGTSPDISTPTLTSPVLNGTISGSAVMPIANGGTGATTLSSGYVKGGASSLSTVSNIPWQDVTGAVHTVNGNTPDPTTGNVAIAFGMVTTGLLANRPAVAGTNNGDIYVVSGETGATASDNGRTFISTGGASGTWNEVTPNQASLDARYVQLAGSTMSGNLIFPTGTKATMADAPVNNTDLVNKDYVDARVSAATPDATALATGKIQLAGDLTGSATNPLVNNKAITFPKMQDVSTNVVLGRSSTGSGSIEALTTLPVATLPALTGDVTTVSGTAATTITDHAVTYNKIQNLSAQSLLLGTGSNGGTSLTEISLGTGLTMNNGVLNSTIGTVTNVSGTPNRVSVTNGTTTPTVDIASNYVGQSSITTLGTVTAGTWSASTIGVAYGGTGVTTLAAGYVKADGTNPLTTTATIPVADVVDAETINNKSTATDLGGSTPTDIKYPSQLAVKTYVDATVAGATPDATTSFLGKVKLGGDLAGTGTTANAPIITSGAISTLKIADAAVTTAKIADANVTTAKIADLNVTNAKVSADAITTDKIKDGEVQTADIKDANVTTAKIADLNVTNGKIAEAAVTTNKIAAGTSNTVLVTDATGAVAWLDKNSFGAVADMTSIEGAGTTASPFKVKDLGIVTAKIADAAVTTAKIADANVTTAKIADLNVTNVKVAADAITTDKIKDGEVLTVDIKDANVTTAKIADLNVTNAKLEADAITTDKIKDGEVQTADIKDANVTTAKIASGTANQVLKTNSTGTGVEWGKLSSDNLIGKDLTAGDASITVTDGVGATLINSNIKVADLGITTAKIAEAAITNAKIGEIVSVSKGGTGSDLSTTLGYVKQASVGANFTTLSSIPVADVSGAVRSVNGITPVPSTGNVAIAFGKVTTGTLALLPAISTTNNGDIYVVSGDPIASNNGRTFISTGASGAWNEVSVNQASLDARYVQLSGSVMSGNLDFPTTTKITLADAPNNATDAANKAYVDSKISSATPDATTLATGKIQLAGDLTGTASAPEVGTGKITSNKILDGTVATVDLANSSITNAKIGEVITIANGGTGASTASDALTNLGAEAVVNKSTAVDMGGAAANDVKYPTQLAVKTFVQNMLNAGIGTSTNTALNLKEDLINKSTATDLGGVSANNTSYPSQLAVKTYVDNATSAINTLADGKIYVGNASNEATEVSISGDITMSNAGVASIGASKVLTGMIADGTIVVSDLANDAIETAKIKDENVTTSKIANAAITNSKIGETISVANGGTGATTLTGYVKGNGTSAMTASSTIPVADVMGAQTTANLSSNITTNTGSTIMYPSVAAVETYVSANATPNADASTLGKIQLTGDLGGTSTAPAVVKIQGTPVSTTTPTTNQLLQFDGTNWIPVSKSSVAQMETDEFIATAGQTSFTLTNTPLGKVAMFVNGIRVPKDAISLSGDTVTYVPSNNGSYALLVNDRVSFDYIY</sequence>
<accession>A0A437PUU7</accession>
<gene>
    <name evidence="2" type="ORF">EOJ36_06120</name>
</gene>
<protein>
    <submittedName>
        <fullName evidence="2">Uncharacterized protein</fullName>
    </submittedName>
</protein>
<dbReference type="OrthoDB" id="644207at2"/>
<feature type="signal peptide" evidence="1">
    <location>
        <begin position="1"/>
        <end position="20"/>
    </location>
</feature>
<keyword evidence="3" id="KW-1185">Reference proteome</keyword>
<feature type="chain" id="PRO_5019154006" evidence="1">
    <location>
        <begin position="21"/>
        <end position="2313"/>
    </location>
</feature>
<name>A0A437PUU7_9BACT</name>
<organism evidence="2 3">
    <name type="scientific">Sandaracinomonas limnophila</name>
    <dbReference type="NCBI Taxonomy" id="1862386"/>
    <lineage>
        <taxon>Bacteria</taxon>
        <taxon>Pseudomonadati</taxon>
        <taxon>Bacteroidota</taxon>
        <taxon>Cytophagia</taxon>
        <taxon>Cytophagales</taxon>
        <taxon>Flectobacillaceae</taxon>
        <taxon>Sandaracinomonas</taxon>
    </lineage>
</organism>
<evidence type="ECO:0000313" key="2">
    <source>
        <dbReference type="EMBL" id="RVU25988.1"/>
    </source>
</evidence>
<dbReference type="Pfam" id="PF19264">
    <property type="entry name" value="DUF5907"/>
    <property type="match status" value="9"/>
</dbReference>
<evidence type="ECO:0000313" key="3">
    <source>
        <dbReference type="Proteomes" id="UP000282832"/>
    </source>
</evidence>
<comment type="caution">
    <text evidence="2">The sequence shown here is derived from an EMBL/GenBank/DDBJ whole genome shotgun (WGS) entry which is preliminary data.</text>
</comment>